<sequence>MMQAQVIDAYKKLLEQSRRILECAENSDWDGIFTLKSQGLIDAAYLRRFENETPLDDAGQAQKLELMSQIIELDFQVNQFLRARQDDLGQLMKVNRRKSDLNQAYQIPGNNVIPISLHLYQKKQDMPTDCT</sequence>
<keyword evidence="6" id="KW-0969">Cilium</keyword>
<dbReference type="Pfam" id="PF05400">
    <property type="entry name" value="FliT"/>
    <property type="match status" value="1"/>
</dbReference>
<evidence type="ECO:0000313" key="6">
    <source>
        <dbReference type="EMBL" id="QWU83185.1"/>
    </source>
</evidence>
<name>A0ABX8HS61_9PSED</name>
<gene>
    <name evidence="6" type="ORF">KQP88_24980</name>
</gene>
<reference evidence="7" key="1">
    <citation type="submission" date="2021-06" db="EMBL/GenBank/DDBJ databases">
        <title>Identification of Pseudomonas cichorii causing bacterial leaf black spot of flue-cured tobacco, a new disease in China.</title>
        <authorList>
            <person name="Lu C.-H."/>
        </authorList>
    </citation>
    <scope>NUCLEOTIDE SEQUENCE [LARGE SCALE GENOMIC DNA]</scope>
    <source>
        <strain evidence="7">LJ2</strain>
    </source>
</reference>
<proteinExistence type="predicted"/>
<comment type="subcellular location">
    <subcellularLocation>
        <location evidence="1">Cytoplasm</location>
        <location evidence="1">Cytosol</location>
    </subcellularLocation>
</comment>
<dbReference type="Proteomes" id="UP000683401">
    <property type="component" value="Chromosome"/>
</dbReference>
<keyword evidence="7" id="KW-1185">Reference proteome</keyword>
<keyword evidence="3" id="KW-1005">Bacterial flagellum biogenesis</keyword>
<evidence type="ECO:0000256" key="3">
    <source>
        <dbReference type="ARBA" id="ARBA00022795"/>
    </source>
</evidence>
<evidence type="ECO:0000256" key="4">
    <source>
        <dbReference type="ARBA" id="ARBA00023186"/>
    </source>
</evidence>
<dbReference type="InterPro" id="IPR008622">
    <property type="entry name" value="FliT"/>
</dbReference>
<organism evidence="6 7">
    <name type="scientific">Pseudomonas lijiangensis</name>
    <dbReference type="NCBI Taxonomy" id="2995658"/>
    <lineage>
        <taxon>Bacteria</taxon>
        <taxon>Pseudomonadati</taxon>
        <taxon>Pseudomonadota</taxon>
        <taxon>Gammaproteobacteria</taxon>
        <taxon>Pseudomonadales</taxon>
        <taxon>Pseudomonadaceae</taxon>
        <taxon>Pseudomonas</taxon>
    </lineage>
</organism>
<protein>
    <recommendedName>
        <fullName evidence="5">Flagellar protein FliT</fullName>
    </recommendedName>
</protein>
<keyword evidence="2" id="KW-0963">Cytoplasm</keyword>
<keyword evidence="6" id="KW-0966">Cell projection</keyword>
<keyword evidence="4" id="KW-0143">Chaperone</keyword>
<dbReference type="EMBL" id="CP076668">
    <property type="protein sequence ID" value="QWU83185.1"/>
    <property type="molecule type" value="Genomic_DNA"/>
</dbReference>
<evidence type="ECO:0000256" key="1">
    <source>
        <dbReference type="ARBA" id="ARBA00004514"/>
    </source>
</evidence>
<evidence type="ECO:0000256" key="2">
    <source>
        <dbReference type="ARBA" id="ARBA00022490"/>
    </source>
</evidence>
<evidence type="ECO:0000313" key="7">
    <source>
        <dbReference type="Proteomes" id="UP000683401"/>
    </source>
</evidence>
<dbReference type="RefSeq" id="WP_216704491.1">
    <property type="nucleotide sequence ID" value="NZ_CP076668.1"/>
</dbReference>
<keyword evidence="6" id="KW-0282">Flagellum</keyword>
<accession>A0ABX8HS61</accession>
<evidence type="ECO:0000256" key="5">
    <source>
        <dbReference type="ARBA" id="ARBA00093797"/>
    </source>
</evidence>